<protein>
    <recommendedName>
        <fullName evidence="2">Peptide deformylase</fullName>
        <shortName evidence="2">PDF</shortName>
        <ecNumber evidence="2">3.5.1.88</ecNumber>
    </recommendedName>
    <alternativeName>
        <fullName evidence="2">Polypeptide deformylase</fullName>
    </alternativeName>
</protein>
<evidence type="ECO:0000313" key="4">
    <source>
        <dbReference type="EMBL" id="RDI73829.1"/>
    </source>
</evidence>
<evidence type="ECO:0000313" key="5">
    <source>
        <dbReference type="Proteomes" id="UP000254134"/>
    </source>
</evidence>
<evidence type="ECO:0000256" key="3">
    <source>
        <dbReference type="SAM" id="MobiDB-lite"/>
    </source>
</evidence>
<comment type="function">
    <text evidence="2">Removes the formyl group from the N-terminal Met of newly synthesized proteins. Requires at least a dipeptide for an efficient rate of reaction. N-terminal L-methionine is a prerequisite for activity but the enzyme has broad specificity at other positions.</text>
</comment>
<dbReference type="RefSeq" id="WP_114796807.1">
    <property type="nucleotide sequence ID" value="NZ_QQZY01000006.1"/>
</dbReference>
<dbReference type="GO" id="GO:0006412">
    <property type="term" value="P:translation"/>
    <property type="evidence" value="ECO:0007669"/>
    <property type="project" value="UniProtKB-UniRule"/>
</dbReference>
<feature type="region of interest" description="Disordered" evidence="3">
    <location>
        <begin position="1"/>
        <end position="36"/>
    </location>
</feature>
<sequence length="203" mass="22690">MAHDHHHDHDHDGDGHEHDDAYDDEREQEDAESDLRRRVALSQVRQYGDPVLRMRANEVEAFDDELARLAERMIALMHDADGVGLAATQVGILRRLFVFHHDGADRVLVNPVITASAGPEEVDEEGCLSLGPVRVPVERPVEVTIEGRDAGGEPVTLELEGLPARVVQHELDHLDGTLIIDRTDPASRREALSRLRPRLILSR</sequence>
<organism evidence="4 5">
    <name type="scientific">Gaiella occulta</name>
    <dbReference type="NCBI Taxonomy" id="1002870"/>
    <lineage>
        <taxon>Bacteria</taxon>
        <taxon>Bacillati</taxon>
        <taxon>Actinomycetota</taxon>
        <taxon>Thermoleophilia</taxon>
        <taxon>Gaiellales</taxon>
        <taxon>Gaiellaceae</taxon>
        <taxon>Gaiella</taxon>
    </lineage>
</organism>
<dbReference type="InterPro" id="IPR036821">
    <property type="entry name" value="Peptide_deformylase_sf"/>
</dbReference>
<accession>A0A7M2YW78</accession>
<comment type="catalytic activity">
    <reaction evidence="2">
        <text>N-terminal N-formyl-L-methionyl-[peptide] + H2O = N-terminal L-methionyl-[peptide] + formate</text>
        <dbReference type="Rhea" id="RHEA:24420"/>
        <dbReference type="Rhea" id="RHEA-COMP:10639"/>
        <dbReference type="Rhea" id="RHEA-COMP:10640"/>
        <dbReference type="ChEBI" id="CHEBI:15377"/>
        <dbReference type="ChEBI" id="CHEBI:15740"/>
        <dbReference type="ChEBI" id="CHEBI:49298"/>
        <dbReference type="ChEBI" id="CHEBI:64731"/>
        <dbReference type="EC" id="3.5.1.88"/>
    </reaction>
</comment>
<proteinExistence type="inferred from homology"/>
<comment type="similarity">
    <text evidence="1 2">Belongs to the polypeptide deformylase family.</text>
</comment>
<evidence type="ECO:0000256" key="2">
    <source>
        <dbReference type="HAMAP-Rule" id="MF_00163"/>
    </source>
</evidence>
<dbReference type="PRINTS" id="PR01576">
    <property type="entry name" value="PDEFORMYLASE"/>
</dbReference>
<dbReference type="Pfam" id="PF01327">
    <property type="entry name" value="Pep_deformylase"/>
    <property type="match status" value="1"/>
</dbReference>
<name>A0A7M2YW78_9ACTN</name>
<feature type="binding site" evidence="2">
    <location>
        <position position="173"/>
    </location>
    <ligand>
        <name>Fe cation</name>
        <dbReference type="ChEBI" id="CHEBI:24875"/>
    </ligand>
</feature>
<comment type="cofactor">
    <cofactor evidence="2">
        <name>Fe(2+)</name>
        <dbReference type="ChEBI" id="CHEBI:29033"/>
    </cofactor>
    <text evidence="2">Binds 1 Fe(2+) ion.</text>
</comment>
<dbReference type="OrthoDB" id="9804313at2"/>
<dbReference type="Proteomes" id="UP000254134">
    <property type="component" value="Unassembled WGS sequence"/>
</dbReference>
<dbReference type="InterPro" id="IPR023635">
    <property type="entry name" value="Peptide_deformylase"/>
</dbReference>
<keyword evidence="2" id="KW-0479">Metal-binding</keyword>
<keyword evidence="5" id="KW-1185">Reference proteome</keyword>
<dbReference type="EMBL" id="QQZY01000006">
    <property type="protein sequence ID" value="RDI73829.1"/>
    <property type="molecule type" value="Genomic_DNA"/>
</dbReference>
<feature type="binding site" evidence="2">
    <location>
        <position position="127"/>
    </location>
    <ligand>
        <name>Fe cation</name>
        <dbReference type="ChEBI" id="CHEBI:24875"/>
    </ligand>
</feature>
<dbReference type="PANTHER" id="PTHR10458">
    <property type="entry name" value="PEPTIDE DEFORMYLASE"/>
    <property type="match status" value="1"/>
</dbReference>
<dbReference type="PANTHER" id="PTHR10458:SF22">
    <property type="entry name" value="PEPTIDE DEFORMYLASE"/>
    <property type="match status" value="1"/>
</dbReference>
<keyword evidence="2" id="KW-0408">Iron</keyword>
<reference evidence="5" key="2">
    <citation type="journal article" date="2019" name="MicrobiologyOpen">
        <title>High-quality draft genome sequence of Gaiella occulta isolated from a 150 meter deep mineral water borehole and comparison with the genome sequences of other deep-branching lineages of the phylum Actinobacteria.</title>
        <authorList>
            <person name="Severino R."/>
            <person name="Froufe H.J.C."/>
            <person name="Barroso C."/>
            <person name="Albuquerque L."/>
            <person name="Lobo-da-Cunha A."/>
            <person name="da Costa M.S."/>
            <person name="Egas C."/>
        </authorList>
    </citation>
    <scope>NUCLEOTIDE SEQUENCE [LARGE SCALE GENOMIC DNA]</scope>
    <source>
        <strain evidence="5">F2-233</strain>
    </source>
</reference>
<evidence type="ECO:0000256" key="1">
    <source>
        <dbReference type="ARBA" id="ARBA00010759"/>
    </source>
</evidence>
<dbReference type="NCBIfam" id="TIGR00079">
    <property type="entry name" value="pept_deformyl"/>
    <property type="match status" value="1"/>
</dbReference>
<feature type="binding site" evidence="2">
    <location>
        <position position="169"/>
    </location>
    <ligand>
        <name>Fe cation</name>
        <dbReference type="ChEBI" id="CHEBI:24875"/>
    </ligand>
</feature>
<feature type="compositionally biased region" description="Acidic residues" evidence="3">
    <location>
        <begin position="20"/>
        <end position="32"/>
    </location>
</feature>
<keyword evidence="2" id="KW-0648">Protein biosynthesis</keyword>
<dbReference type="PIRSF" id="PIRSF004749">
    <property type="entry name" value="Pep_def"/>
    <property type="match status" value="1"/>
</dbReference>
<reference evidence="4 5" key="1">
    <citation type="submission" date="2018-07" db="EMBL/GenBank/DDBJ databases">
        <title>High-quality-draft genome sequence of Gaiella occulta.</title>
        <authorList>
            <person name="Severino R."/>
            <person name="Froufe H.J.C."/>
            <person name="Rainey F.A."/>
            <person name="Barroso C."/>
            <person name="Albuquerque L."/>
            <person name="Lobo-Da-Cunha A."/>
            <person name="Da Costa M.S."/>
            <person name="Egas C."/>
        </authorList>
    </citation>
    <scope>NUCLEOTIDE SEQUENCE [LARGE SCALE GENOMIC DNA]</scope>
    <source>
        <strain evidence="4 5">F2-233</strain>
    </source>
</reference>
<dbReference type="NCBIfam" id="NF001159">
    <property type="entry name" value="PRK00150.1-3"/>
    <property type="match status" value="1"/>
</dbReference>
<dbReference type="CDD" id="cd00487">
    <property type="entry name" value="Pep_deformylase"/>
    <property type="match status" value="1"/>
</dbReference>
<dbReference type="Gene3D" id="3.90.45.10">
    <property type="entry name" value="Peptide deformylase"/>
    <property type="match status" value="1"/>
</dbReference>
<dbReference type="GO" id="GO:0046872">
    <property type="term" value="F:metal ion binding"/>
    <property type="evidence" value="ECO:0007669"/>
    <property type="project" value="UniProtKB-KW"/>
</dbReference>
<feature type="compositionally biased region" description="Basic and acidic residues" evidence="3">
    <location>
        <begin position="1"/>
        <end position="19"/>
    </location>
</feature>
<gene>
    <name evidence="2" type="primary">def</name>
    <name evidence="4" type="ORF">Gocc_2393</name>
</gene>
<comment type="caution">
    <text evidence="4">The sequence shown here is derived from an EMBL/GenBank/DDBJ whole genome shotgun (WGS) entry which is preliminary data.</text>
</comment>
<dbReference type="HAMAP" id="MF_00163">
    <property type="entry name" value="Pep_deformylase"/>
    <property type="match status" value="1"/>
</dbReference>
<dbReference type="AlphaFoldDB" id="A0A7M2YW78"/>
<dbReference type="SUPFAM" id="SSF56420">
    <property type="entry name" value="Peptide deformylase"/>
    <property type="match status" value="1"/>
</dbReference>
<keyword evidence="2" id="KW-0378">Hydrolase</keyword>
<feature type="active site" evidence="2">
    <location>
        <position position="170"/>
    </location>
</feature>
<dbReference type="GO" id="GO:0042586">
    <property type="term" value="F:peptide deformylase activity"/>
    <property type="evidence" value="ECO:0007669"/>
    <property type="project" value="UniProtKB-UniRule"/>
</dbReference>
<dbReference type="EC" id="3.5.1.88" evidence="2"/>